<evidence type="ECO:0000313" key="1">
    <source>
        <dbReference type="EMBL" id="BDL44461.1"/>
    </source>
</evidence>
<dbReference type="Proteomes" id="UP001062263">
    <property type="component" value="Chromosome"/>
</dbReference>
<sequence length="100" mass="11249">MSNPDYPLTWPDGMDRSPHVPLNRTAVTEWAVGMTVVVPYGHGLNQRCTSGKLLRKINPCGSGDYWMVKYIAHPGGTYVTERELRDHYSMVGYYADKLAS</sequence>
<organism evidence="1 2">
    <name type="scientific">Akkermansia biwaensis</name>
    <dbReference type="NCBI Taxonomy" id="2946555"/>
    <lineage>
        <taxon>Bacteria</taxon>
        <taxon>Pseudomonadati</taxon>
        <taxon>Verrucomicrobiota</taxon>
        <taxon>Verrucomicrobiia</taxon>
        <taxon>Verrucomicrobiales</taxon>
        <taxon>Akkermansiaceae</taxon>
        <taxon>Akkermansia</taxon>
    </lineage>
</organism>
<accession>A0ABN6QNI1</accession>
<dbReference type="EMBL" id="AP025943">
    <property type="protein sequence ID" value="BDL44461.1"/>
    <property type="molecule type" value="Genomic_DNA"/>
</dbReference>
<keyword evidence="2" id="KW-1185">Reference proteome</keyword>
<dbReference type="RefSeq" id="WP_147550247.1">
    <property type="nucleotide sequence ID" value="NZ_AP025943.1"/>
</dbReference>
<reference evidence="1" key="1">
    <citation type="submission" date="2022-06" db="EMBL/GenBank/DDBJ databases">
        <title>Akkermansia biwalacus sp. nov., an anaerobic mucin-degrading bacterium isolated from human intestine.</title>
        <authorList>
            <person name="Kobayashi Y."/>
            <person name="Inoue S."/>
            <person name="Kawahara T."/>
            <person name="Kohda N."/>
        </authorList>
    </citation>
    <scope>NUCLEOTIDE SEQUENCE</scope>
    <source>
        <strain evidence="1">WON2089</strain>
    </source>
</reference>
<gene>
    <name evidence="1" type="ORF">Abiwalacus_20350</name>
</gene>
<protein>
    <submittedName>
        <fullName evidence="1">Uncharacterized protein</fullName>
    </submittedName>
</protein>
<name>A0ABN6QNI1_9BACT</name>
<evidence type="ECO:0000313" key="2">
    <source>
        <dbReference type="Proteomes" id="UP001062263"/>
    </source>
</evidence>
<proteinExistence type="predicted"/>